<dbReference type="Proteomes" id="UP000694425">
    <property type="component" value="Unplaced"/>
</dbReference>
<organism evidence="3 4">
    <name type="scientific">Neovison vison</name>
    <name type="common">American mink</name>
    <name type="synonym">Mustela vison</name>
    <dbReference type="NCBI Taxonomy" id="452646"/>
    <lineage>
        <taxon>Eukaryota</taxon>
        <taxon>Metazoa</taxon>
        <taxon>Chordata</taxon>
        <taxon>Craniata</taxon>
        <taxon>Vertebrata</taxon>
        <taxon>Euteleostomi</taxon>
        <taxon>Mammalia</taxon>
        <taxon>Eutheria</taxon>
        <taxon>Laurasiatheria</taxon>
        <taxon>Carnivora</taxon>
        <taxon>Caniformia</taxon>
        <taxon>Musteloidea</taxon>
        <taxon>Mustelidae</taxon>
        <taxon>Mustelinae</taxon>
        <taxon>Neogale</taxon>
    </lineage>
</organism>
<keyword evidence="2" id="KW-0812">Transmembrane</keyword>
<accession>A0A8C7BEQ9</accession>
<sequence>MGLTNKSEGELQLTSNNSDTSNSDTPREEQGKEIQQPEQHTPVVQRTRRAGTQPSRCRLPSHRTPVTSANRAINLLGALPLPIQWFTSPYQQPAILQLFSYPEFLLVFKEAFQDMSHCLKAHIKEIGIPIILHLSALSTLHFHLPFLPVLLSFFLLFVLLFLLLLLIILFILCFC</sequence>
<feature type="compositionally biased region" description="Low complexity" evidence="1">
    <location>
        <begin position="14"/>
        <end position="24"/>
    </location>
</feature>
<evidence type="ECO:0000256" key="1">
    <source>
        <dbReference type="SAM" id="MobiDB-lite"/>
    </source>
</evidence>
<name>A0A8C7BEQ9_NEOVI</name>
<dbReference type="Ensembl" id="ENSNVIT00000023873.1">
    <property type="protein sequence ID" value="ENSNVIP00000020499.1"/>
    <property type="gene ID" value="ENSNVIG00000016060.1"/>
</dbReference>
<feature type="region of interest" description="Disordered" evidence="1">
    <location>
        <begin position="1"/>
        <end position="63"/>
    </location>
</feature>
<keyword evidence="2" id="KW-1133">Transmembrane helix</keyword>
<feature type="transmembrane region" description="Helical" evidence="2">
    <location>
        <begin position="150"/>
        <end position="174"/>
    </location>
</feature>
<proteinExistence type="predicted"/>
<dbReference type="AlphaFoldDB" id="A0A8C7BEQ9"/>
<feature type="compositionally biased region" description="Polar residues" evidence="1">
    <location>
        <begin position="36"/>
        <end position="55"/>
    </location>
</feature>
<reference evidence="3" key="1">
    <citation type="submission" date="2025-08" db="UniProtKB">
        <authorList>
            <consortium name="Ensembl"/>
        </authorList>
    </citation>
    <scope>IDENTIFICATION</scope>
</reference>
<keyword evidence="4" id="KW-1185">Reference proteome</keyword>
<dbReference type="GeneTree" id="ENSGT00390000001638"/>
<evidence type="ECO:0000313" key="3">
    <source>
        <dbReference type="Ensembl" id="ENSNVIP00000020499.1"/>
    </source>
</evidence>
<protein>
    <submittedName>
        <fullName evidence="3">Transmembrane protein 31</fullName>
    </submittedName>
</protein>
<evidence type="ECO:0000313" key="4">
    <source>
        <dbReference type="Proteomes" id="UP000694425"/>
    </source>
</evidence>
<reference evidence="3" key="2">
    <citation type="submission" date="2025-09" db="UniProtKB">
        <authorList>
            <consortium name="Ensembl"/>
        </authorList>
    </citation>
    <scope>IDENTIFICATION</scope>
</reference>
<keyword evidence="2" id="KW-0472">Membrane</keyword>
<evidence type="ECO:0000256" key="2">
    <source>
        <dbReference type="SAM" id="Phobius"/>
    </source>
</evidence>